<comment type="caution">
    <text evidence="1">The sequence shown here is derived from an EMBL/GenBank/DDBJ whole genome shotgun (WGS) entry which is preliminary data.</text>
</comment>
<name>A0ABV7X5J3_9SPHN</name>
<reference evidence="2" key="1">
    <citation type="journal article" date="2019" name="Int. J. Syst. Evol. Microbiol.">
        <title>The Global Catalogue of Microorganisms (GCM) 10K type strain sequencing project: providing services to taxonomists for standard genome sequencing and annotation.</title>
        <authorList>
            <consortium name="The Broad Institute Genomics Platform"/>
            <consortium name="The Broad Institute Genome Sequencing Center for Infectious Disease"/>
            <person name="Wu L."/>
            <person name="Ma J."/>
        </authorList>
    </citation>
    <scope>NUCLEOTIDE SEQUENCE [LARGE SCALE GENOMIC DNA]</scope>
    <source>
        <strain evidence="2">KCTC 42644</strain>
    </source>
</reference>
<dbReference type="EMBL" id="JBHRXV010000001">
    <property type="protein sequence ID" value="MFC3711018.1"/>
    <property type="molecule type" value="Genomic_DNA"/>
</dbReference>
<evidence type="ECO:0008006" key="3">
    <source>
        <dbReference type="Google" id="ProtNLM"/>
    </source>
</evidence>
<dbReference type="Proteomes" id="UP001595615">
    <property type="component" value="Unassembled WGS sequence"/>
</dbReference>
<protein>
    <recommendedName>
        <fullName evidence="3">ATP-binding protein</fullName>
    </recommendedName>
</protein>
<keyword evidence="2" id="KW-1185">Reference proteome</keyword>
<gene>
    <name evidence="1" type="ORF">ACFOMD_00455</name>
</gene>
<sequence length="379" mass="41954">MKLVSRTTIAAVEAQLRDLANQPPNFSLQIPKDIAHAAAGGGAAAVQLLISWAQQQNLPTLRTYLTAGKPQQVEEFVSYLHGIIAVLISSAAYDNKTKTDLMPSLRSAALQRLEVLQGVRPRNAMRGPDFDLLCFDHLNRGAPFLLYRPGALQPRDRHEFMAVTRIVLQAIVPAARLRDLPSDLTEALGGILFETFRNTADHARRDLAGNVLTRSVRGIHARRYEPRAEFLPQITEGYEPLQRYCERMRPDGNSRWLQFIELSIFDSGPGFAQAASGKPISELSIEEERAIVSDCFLRGRTSKRRAGFGEGLPLVIRLLRRHRGFLRLRTGRLSLHADLSTGGNEVSPAFESWVPAGYQAAPPVTGSLLTIILPLDPVE</sequence>
<evidence type="ECO:0000313" key="2">
    <source>
        <dbReference type="Proteomes" id="UP001595615"/>
    </source>
</evidence>
<dbReference type="InterPro" id="IPR036890">
    <property type="entry name" value="HATPase_C_sf"/>
</dbReference>
<accession>A0ABV7X5J3</accession>
<dbReference type="SUPFAM" id="SSF55874">
    <property type="entry name" value="ATPase domain of HSP90 chaperone/DNA topoisomerase II/histidine kinase"/>
    <property type="match status" value="1"/>
</dbReference>
<proteinExistence type="predicted"/>
<dbReference type="RefSeq" id="WP_380855125.1">
    <property type="nucleotide sequence ID" value="NZ_JBHRXV010000001.1"/>
</dbReference>
<organism evidence="1 2">
    <name type="scientific">Sphingoaurantiacus capsulatus</name>
    <dbReference type="NCBI Taxonomy" id="1771310"/>
    <lineage>
        <taxon>Bacteria</taxon>
        <taxon>Pseudomonadati</taxon>
        <taxon>Pseudomonadota</taxon>
        <taxon>Alphaproteobacteria</taxon>
        <taxon>Sphingomonadales</taxon>
        <taxon>Sphingosinicellaceae</taxon>
        <taxon>Sphingoaurantiacus</taxon>
    </lineage>
</organism>
<evidence type="ECO:0000313" key="1">
    <source>
        <dbReference type="EMBL" id="MFC3711018.1"/>
    </source>
</evidence>